<dbReference type="InterPro" id="IPR012340">
    <property type="entry name" value="NA-bd_OB-fold"/>
</dbReference>
<comment type="similarity">
    <text evidence="8">Belongs to the methylthiotransferase family. RimO subfamily.</text>
</comment>
<gene>
    <name evidence="8" type="primary">rimO</name>
    <name evidence="12" type="ORF">SAMN02745213_01067</name>
</gene>
<dbReference type="NCBIfam" id="TIGR01125">
    <property type="entry name" value="30S ribosomal protein S12 methylthiotransferase RimO"/>
    <property type="match status" value="1"/>
</dbReference>
<dbReference type="PROSITE" id="PS51449">
    <property type="entry name" value="MTTASE_N"/>
    <property type="match status" value="1"/>
</dbReference>
<dbReference type="GO" id="GO:0005829">
    <property type="term" value="C:cytosol"/>
    <property type="evidence" value="ECO:0007669"/>
    <property type="project" value="TreeGrafter"/>
</dbReference>
<keyword evidence="5 8" id="KW-0479">Metal-binding</keyword>
<dbReference type="EC" id="2.8.4.4" evidence="8"/>
<keyword evidence="3 8" id="KW-0808">Transferase</keyword>
<dbReference type="PANTHER" id="PTHR43837:SF1">
    <property type="entry name" value="RIBOSOMAL PROTEIN US12 METHYLTHIOTRANSFERASE RIMO"/>
    <property type="match status" value="1"/>
</dbReference>
<proteinExistence type="inferred from homology"/>
<comment type="cofactor">
    <cofactor evidence="8">
        <name>[4Fe-4S] cluster</name>
        <dbReference type="ChEBI" id="CHEBI:49883"/>
    </cofactor>
    <text evidence="8">Binds 2 [4Fe-4S] clusters. One cluster is coordinated with 3 cysteines and an exchangeable S-adenosyl-L-methionine.</text>
</comment>
<dbReference type="EMBL" id="FUXX01000014">
    <property type="protein sequence ID" value="SKA61334.1"/>
    <property type="molecule type" value="Genomic_DNA"/>
</dbReference>
<evidence type="ECO:0000256" key="2">
    <source>
        <dbReference type="ARBA" id="ARBA00022490"/>
    </source>
</evidence>
<evidence type="ECO:0000256" key="8">
    <source>
        <dbReference type="HAMAP-Rule" id="MF_01865"/>
    </source>
</evidence>
<feature type="binding site" evidence="8">
    <location>
        <position position="79"/>
    </location>
    <ligand>
        <name>[4Fe-4S] cluster</name>
        <dbReference type="ChEBI" id="CHEBI:49883"/>
        <label>1</label>
    </ligand>
</feature>
<keyword evidence="7 8" id="KW-0411">Iron-sulfur</keyword>
<evidence type="ECO:0000256" key="1">
    <source>
        <dbReference type="ARBA" id="ARBA00022485"/>
    </source>
</evidence>
<dbReference type="Gene3D" id="2.40.50.140">
    <property type="entry name" value="Nucleic acid-binding proteins"/>
    <property type="match status" value="1"/>
</dbReference>
<dbReference type="InterPro" id="IPR007197">
    <property type="entry name" value="rSAM"/>
</dbReference>
<dbReference type="NCBIfam" id="TIGR00089">
    <property type="entry name" value="MiaB/RimO family radical SAM methylthiotransferase"/>
    <property type="match status" value="1"/>
</dbReference>
<dbReference type="PROSITE" id="PS01278">
    <property type="entry name" value="MTTASE_RADICAL"/>
    <property type="match status" value="1"/>
</dbReference>
<accession>A0A1T4V8Q3</accession>
<evidence type="ECO:0000313" key="13">
    <source>
        <dbReference type="Proteomes" id="UP000242432"/>
    </source>
</evidence>
<feature type="domain" description="MTTase N-terminal" evidence="10">
    <location>
        <begin position="5"/>
        <end position="115"/>
    </location>
</feature>
<dbReference type="SFLD" id="SFLDS00029">
    <property type="entry name" value="Radical_SAM"/>
    <property type="match status" value="1"/>
</dbReference>
<comment type="catalytic activity">
    <reaction evidence="8">
        <text>L-aspartate(89)-[ribosomal protein uS12]-hydrogen + (sulfur carrier)-SH + AH2 + 2 S-adenosyl-L-methionine = 3-methylsulfanyl-L-aspartate(89)-[ribosomal protein uS12]-hydrogen + (sulfur carrier)-H + 5'-deoxyadenosine + L-methionine + A + S-adenosyl-L-homocysteine + 2 H(+)</text>
        <dbReference type="Rhea" id="RHEA:37087"/>
        <dbReference type="Rhea" id="RHEA-COMP:10460"/>
        <dbReference type="Rhea" id="RHEA-COMP:10461"/>
        <dbReference type="Rhea" id="RHEA-COMP:14737"/>
        <dbReference type="Rhea" id="RHEA-COMP:14739"/>
        <dbReference type="ChEBI" id="CHEBI:13193"/>
        <dbReference type="ChEBI" id="CHEBI:15378"/>
        <dbReference type="ChEBI" id="CHEBI:17319"/>
        <dbReference type="ChEBI" id="CHEBI:17499"/>
        <dbReference type="ChEBI" id="CHEBI:29917"/>
        <dbReference type="ChEBI" id="CHEBI:29961"/>
        <dbReference type="ChEBI" id="CHEBI:57844"/>
        <dbReference type="ChEBI" id="CHEBI:57856"/>
        <dbReference type="ChEBI" id="CHEBI:59789"/>
        <dbReference type="ChEBI" id="CHEBI:64428"/>
        <dbReference type="ChEBI" id="CHEBI:73599"/>
        <dbReference type="EC" id="2.8.4.4"/>
    </reaction>
</comment>
<dbReference type="GO" id="GO:0035599">
    <property type="term" value="F:aspartic acid methylthiotransferase activity"/>
    <property type="evidence" value="ECO:0007669"/>
    <property type="project" value="TreeGrafter"/>
</dbReference>
<evidence type="ECO:0000259" key="9">
    <source>
        <dbReference type="PROSITE" id="PS50926"/>
    </source>
</evidence>
<protein>
    <recommendedName>
        <fullName evidence="8">Ribosomal protein uS12 methylthiotransferase RimO</fullName>
        <shortName evidence="8">uS12 MTTase</shortName>
        <shortName evidence="8">uS12 methylthiotransferase</shortName>
        <ecNumber evidence="8">2.8.4.4</ecNumber>
    </recommendedName>
    <alternativeName>
        <fullName evidence="8">Ribosomal protein uS12 (aspartate-C(3))-methylthiotransferase</fullName>
    </alternativeName>
    <alternativeName>
        <fullName evidence="8">Ribosome maturation factor RimO</fullName>
    </alternativeName>
</protein>
<dbReference type="InterPro" id="IPR005839">
    <property type="entry name" value="Methylthiotransferase"/>
</dbReference>
<dbReference type="InterPro" id="IPR006638">
    <property type="entry name" value="Elp3/MiaA/NifB-like_rSAM"/>
</dbReference>
<dbReference type="Proteomes" id="UP000242432">
    <property type="component" value="Unassembled WGS sequence"/>
</dbReference>
<dbReference type="InterPro" id="IPR005840">
    <property type="entry name" value="Ribosomal_uS12_MeSTrfase_RimO"/>
</dbReference>
<dbReference type="Gene3D" id="3.80.30.20">
    <property type="entry name" value="tm_1862 like domain"/>
    <property type="match status" value="1"/>
</dbReference>
<feature type="binding site" evidence="8">
    <location>
        <position position="150"/>
    </location>
    <ligand>
        <name>[4Fe-4S] cluster</name>
        <dbReference type="ChEBI" id="CHEBI:49883"/>
        <label>2</label>
        <note>4Fe-4S-S-AdoMet</note>
    </ligand>
</feature>
<evidence type="ECO:0000256" key="3">
    <source>
        <dbReference type="ARBA" id="ARBA00022679"/>
    </source>
</evidence>
<dbReference type="HAMAP" id="MF_01865">
    <property type="entry name" value="MTTase_RimO"/>
    <property type="match status" value="1"/>
</dbReference>
<dbReference type="PROSITE" id="PS51918">
    <property type="entry name" value="RADICAL_SAM"/>
    <property type="match status" value="1"/>
</dbReference>
<dbReference type="SFLD" id="SFLDF00274">
    <property type="entry name" value="ribosomal_protein_S12_methylth"/>
    <property type="match status" value="1"/>
</dbReference>
<sequence>MRKSPKIGLVSLGCAKNLVDAQRLTSVLIAMGYEIENEYSKCDAVIVNTCGFIGPAVEESMQAIGEALNYSRKVIVTGCLGARAKVILDKYPQVAAVYGPGMRATVIRGIISLVGTPDPSAAQSVNPSGILLTPPHYAYLKIAEGCRHHCSFCIIPSLRGPLRSRFSDAIYNEASDLVRRGVKELLVIAQDSSDYGMDLKKNKTSLSALLRQLSELKRWIRVHYVYPSDEADRVVDLMGEGLVLPYLDVPFQHVNPTILRSMKRPGNIEKTLRSIEKWRSVCPDIAIRSTFIAGFPGETEEQFNELLDFIKEAKLDRVGCFPYSDVDGATANTYLNPVDEQIREERAARLMELQAKISYDKLEARVGKEYQVLIDYVSDDGVAVGRSKYESPDIDGVISIPNTKDVQVGDLVKAVITGHDEHDMEASLVEKTTGSISFIKK</sequence>
<dbReference type="InterPro" id="IPR020612">
    <property type="entry name" value="Methylthiotransferase_CS"/>
</dbReference>
<keyword evidence="12" id="KW-0687">Ribonucleoprotein</keyword>
<dbReference type="PANTHER" id="PTHR43837">
    <property type="entry name" value="RIBOSOMAL PROTEIN S12 METHYLTHIOTRANSFERASE RIMO"/>
    <property type="match status" value="1"/>
</dbReference>
<dbReference type="RefSeq" id="WP_078928574.1">
    <property type="nucleotide sequence ID" value="NZ_FUXX01000014.1"/>
</dbReference>
<name>A0A1T4V8Q3_9GAMM</name>
<dbReference type="Gene3D" id="3.40.50.12160">
    <property type="entry name" value="Methylthiotransferase, N-terminal domain"/>
    <property type="match status" value="1"/>
</dbReference>
<feature type="binding site" evidence="8">
    <location>
        <position position="50"/>
    </location>
    <ligand>
        <name>[4Fe-4S] cluster</name>
        <dbReference type="ChEBI" id="CHEBI:49883"/>
        <label>1</label>
    </ligand>
</feature>
<dbReference type="SUPFAM" id="SSF102114">
    <property type="entry name" value="Radical SAM enzymes"/>
    <property type="match status" value="1"/>
</dbReference>
<dbReference type="InterPro" id="IPR038135">
    <property type="entry name" value="Methylthiotransferase_N_sf"/>
</dbReference>
<feature type="binding site" evidence="8">
    <location>
        <position position="146"/>
    </location>
    <ligand>
        <name>[4Fe-4S] cluster</name>
        <dbReference type="ChEBI" id="CHEBI:49883"/>
        <label>2</label>
        <note>4Fe-4S-S-AdoMet</note>
    </ligand>
</feature>
<dbReference type="InterPro" id="IPR023404">
    <property type="entry name" value="rSAM_horseshoe"/>
</dbReference>
<dbReference type="GO" id="GO:0103039">
    <property type="term" value="F:protein methylthiotransferase activity"/>
    <property type="evidence" value="ECO:0007669"/>
    <property type="project" value="UniProtKB-EC"/>
</dbReference>
<reference evidence="13" key="1">
    <citation type="submission" date="2017-02" db="EMBL/GenBank/DDBJ databases">
        <authorList>
            <person name="Varghese N."/>
            <person name="Submissions S."/>
        </authorList>
    </citation>
    <scope>NUCLEOTIDE SEQUENCE [LARGE SCALE GENOMIC DNA]</scope>
    <source>
        <strain evidence="13">DSM 3072</strain>
    </source>
</reference>
<dbReference type="Pfam" id="PF18693">
    <property type="entry name" value="TRAM_2"/>
    <property type="match status" value="1"/>
</dbReference>
<dbReference type="Pfam" id="PF00919">
    <property type="entry name" value="UPF0004"/>
    <property type="match status" value="1"/>
</dbReference>
<dbReference type="Pfam" id="PF04055">
    <property type="entry name" value="Radical_SAM"/>
    <property type="match status" value="1"/>
</dbReference>
<dbReference type="InterPro" id="IPR002792">
    <property type="entry name" value="TRAM_dom"/>
</dbReference>
<dbReference type="InterPro" id="IPR058240">
    <property type="entry name" value="rSAM_sf"/>
</dbReference>
<dbReference type="GO" id="GO:0006400">
    <property type="term" value="P:tRNA modification"/>
    <property type="evidence" value="ECO:0007669"/>
    <property type="project" value="InterPro"/>
</dbReference>
<keyword evidence="4 8" id="KW-0949">S-adenosyl-L-methionine</keyword>
<keyword evidence="6 8" id="KW-0408">Iron</keyword>
<evidence type="ECO:0000256" key="6">
    <source>
        <dbReference type="ARBA" id="ARBA00023004"/>
    </source>
</evidence>
<dbReference type="InterPro" id="IPR013848">
    <property type="entry name" value="Methylthiotransferase_N"/>
</dbReference>
<feature type="binding site" evidence="8">
    <location>
        <position position="14"/>
    </location>
    <ligand>
        <name>[4Fe-4S] cluster</name>
        <dbReference type="ChEBI" id="CHEBI:49883"/>
        <label>1</label>
    </ligand>
</feature>
<dbReference type="SMART" id="SM00729">
    <property type="entry name" value="Elp3"/>
    <property type="match status" value="1"/>
</dbReference>
<dbReference type="STRING" id="83771.SAMN02910357_00829"/>
<evidence type="ECO:0000256" key="5">
    <source>
        <dbReference type="ARBA" id="ARBA00022723"/>
    </source>
</evidence>
<feature type="domain" description="TRAM" evidence="9">
    <location>
        <begin position="363"/>
        <end position="430"/>
    </location>
</feature>
<dbReference type="SFLD" id="SFLDG01082">
    <property type="entry name" value="B12-binding_domain_containing"/>
    <property type="match status" value="1"/>
</dbReference>
<dbReference type="FunFam" id="3.80.30.20:FF:000001">
    <property type="entry name" value="tRNA-2-methylthio-N(6)-dimethylallyladenosine synthase 2"/>
    <property type="match status" value="1"/>
</dbReference>
<dbReference type="GO" id="GO:0051539">
    <property type="term" value="F:4 iron, 4 sulfur cluster binding"/>
    <property type="evidence" value="ECO:0007669"/>
    <property type="project" value="UniProtKB-UniRule"/>
</dbReference>
<dbReference type="GO" id="GO:0046872">
    <property type="term" value="F:metal ion binding"/>
    <property type="evidence" value="ECO:0007669"/>
    <property type="project" value="UniProtKB-KW"/>
</dbReference>
<evidence type="ECO:0000256" key="4">
    <source>
        <dbReference type="ARBA" id="ARBA00022691"/>
    </source>
</evidence>
<dbReference type="PROSITE" id="PS50926">
    <property type="entry name" value="TRAM"/>
    <property type="match status" value="1"/>
</dbReference>
<evidence type="ECO:0000313" key="12">
    <source>
        <dbReference type="EMBL" id="SKA61334.1"/>
    </source>
</evidence>
<keyword evidence="2 8" id="KW-0963">Cytoplasm</keyword>
<evidence type="ECO:0000259" key="11">
    <source>
        <dbReference type="PROSITE" id="PS51918"/>
    </source>
</evidence>
<keyword evidence="13" id="KW-1185">Reference proteome</keyword>
<comment type="subcellular location">
    <subcellularLocation>
        <location evidence="8">Cytoplasm</location>
    </subcellularLocation>
</comment>
<evidence type="ECO:0000259" key="10">
    <source>
        <dbReference type="PROSITE" id="PS51449"/>
    </source>
</evidence>
<dbReference type="CDD" id="cd01335">
    <property type="entry name" value="Radical_SAM"/>
    <property type="match status" value="1"/>
</dbReference>
<comment type="function">
    <text evidence="8">Catalyzes the methylthiolation of an aspartic acid residue of ribosomal protein uS12.</text>
</comment>
<organism evidence="12 13">
    <name type="scientific">Succinivibrio dextrinosolvens DSM 3072</name>
    <dbReference type="NCBI Taxonomy" id="1123324"/>
    <lineage>
        <taxon>Bacteria</taxon>
        <taxon>Pseudomonadati</taxon>
        <taxon>Pseudomonadota</taxon>
        <taxon>Gammaproteobacteria</taxon>
        <taxon>Aeromonadales</taxon>
        <taxon>Succinivibrionaceae</taxon>
        <taxon>Succinivibrio</taxon>
    </lineage>
</organism>
<dbReference type="GO" id="GO:0005840">
    <property type="term" value="C:ribosome"/>
    <property type="evidence" value="ECO:0007669"/>
    <property type="project" value="UniProtKB-KW"/>
</dbReference>
<feature type="binding site" evidence="8">
    <location>
        <position position="153"/>
    </location>
    <ligand>
        <name>[4Fe-4S] cluster</name>
        <dbReference type="ChEBI" id="CHEBI:49883"/>
        <label>2</label>
        <note>4Fe-4S-S-AdoMet</note>
    </ligand>
</feature>
<dbReference type="SFLD" id="SFLDG01061">
    <property type="entry name" value="methylthiotransferase"/>
    <property type="match status" value="1"/>
</dbReference>
<keyword evidence="12" id="KW-0689">Ribosomal protein</keyword>
<evidence type="ECO:0000256" key="7">
    <source>
        <dbReference type="ARBA" id="ARBA00023014"/>
    </source>
</evidence>
<keyword evidence="1 8" id="KW-0004">4Fe-4S</keyword>
<dbReference type="AlphaFoldDB" id="A0A1T4V8Q3"/>
<feature type="domain" description="Radical SAM core" evidence="11">
    <location>
        <begin position="132"/>
        <end position="360"/>
    </location>
</feature>